<proteinExistence type="inferred from homology"/>
<dbReference type="GO" id="GO:0006605">
    <property type="term" value="P:protein targeting"/>
    <property type="evidence" value="ECO:0007669"/>
    <property type="project" value="InterPro"/>
</dbReference>
<dbReference type="Pfam" id="PF01311">
    <property type="entry name" value="Bac_export_1"/>
    <property type="match status" value="1"/>
</dbReference>
<evidence type="ECO:0000313" key="9">
    <source>
        <dbReference type="Proteomes" id="UP000538147"/>
    </source>
</evidence>
<dbReference type="InterPro" id="IPR002010">
    <property type="entry name" value="T3SS_IM_R"/>
</dbReference>
<dbReference type="PANTHER" id="PTHR30065:SF8">
    <property type="entry name" value="FLAGELLAR BIOSYNTHETIC PROTEIN FLIR"/>
    <property type="match status" value="1"/>
</dbReference>
<keyword evidence="3" id="KW-1003">Cell membrane</keyword>
<keyword evidence="8" id="KW-0969">Cilium</keyword>
<accession>A0A841L5U0</accession>
<evidence type="ECO:0000256" key="5">
    <source>
        <dbReference type="ARBA" id="ARBA00022989"/>
    </source>
</evidence>
<keyword evidence="8" id="KW-0966">Cell projection</keyword>
<evidence type="ECO:0000256" key="3">
    <source>
        <dbReference type="ARBA" id="ARBA00022475"/>
    </source>
</evidence>
<comment type="similarity">
    <text evidence="2">Belongs to the FliR/MopE/SpaR family.</text>
</comment>
<dbReference type="AlphaFoldDB" id="A0A841L5U0"/>
<evidence type="ECO:0000256" key="2">
    <source>
        <dbReference type="ARBA" id="ARBA00009772"/>
    </source>
</evidence>
<keyword evidence="9" id="KW-1185">Reference proteome</keyword>
<protein>
    <submittedName>
        <fullName evidence="8">Flagellar biosynthetic protein FliR</fullName>
    </submittedName>
</protein>
<dbReference type="PRINTS" id="PR00953">
    <property type="entry name" value="TYPE3IMRPROT"/>
</dbReference>
<reference evidence="8 9" key="1">
    <citation type="submission" date="2020-08" db="EMBL/GenBank/DDBJ databases">
        <title>Genomic Encyclopedia of Type Strains, Phase IV (KMG-IV): sequencing the most valuable type-strain genomes for metagenomic binning, comparative biology and taxonomic classification.</title>
        <authorList>
            <person name="Goeker M."/>
        </authorList>
    </citation>
    <scope>NUCLEOTIDE SEQUENCE [LARGE SCALE GENOMIC DNA]</scope>
    <source>
        <strain evidence="8 9">DSM 102189</strain>
    </source>
</reference>
<name>A0A841L5U0_9SPHN</name>
<evidence type="ECO:0000256" key="7">
    <source>
        <dbReference type="SAM" id="Phobius"/>
    </source>
</evidence>
<comment type="subcellular location">
    <subcellularLocation>
        <location evidence="1">Cell membrane</location>
        <topology evidence="1">Multi-pass membrane protein</topology>
    </subcellularLocation>
</comment>
<dbReference type="RefSeq" id="WP_184194837.1">
    <property type="nucleotide sequence ID" value="NZ_JACIIV010000003.1"/>
</dbReference>
<feature type="transmembrane region" description="Helical" evidence="7">
    <location>
        <begin position="63"/>
        <end position="83"/>
    </location>
</feature>
<evidence type="ECO:0000256" key="6">
    <source>
        <dbReference type="ARBA" id="ARBA00023136"/>
    </source>
</evidence>
<dbReference type="Proteomes" id="UP000538147">
    <property type="component" value="Unassembled WGS sequence"/>
</dbReference>
<keyword evidence="5 7" id="KW-1133">Transmembrane helix</keyword>
<keyword evidence="6 7" id="KW-0472">Membrane</keyword>
<sequence length="228" mass="22762">MGALLAFTLAGVRPMVMMALLPPLAGAALPWSARLAVVGAMAVFRSFGPHAEALAPDSLAGEVLAGVLAGLALAVAFAAASMAGEVAASIIGLGFASFATAAGNVSVLGQFYGAVMALAWASTDGHLRLLELMSGGISGMEAVTLGQLSAYGGVMFGGALRMALPIVGLLLVGNLLVALAVRAAPQLGALAVGPPLLLMLLVWALPLLLEGLVDRARVTLETAAVLVR</sequence>
<keyword evidence="8" id="KW-0282">Flagellum</keyword>
<organism evidence="8 9">
    <name type="scientific">Polymorphobacter multimanifer</name>
    <dbReference type="NCBI Taxonomy" id="1070431"/>
    <lineage>
        <taxon>Bacteria</taxon>
        <taxon>Pseudomonadati</taxon>
        <taxon>Pseudomonadota</taxon>
        <taxon>Alphaproteobacteria</taxon>
        <taxon>Sphingomonadales</taxon>
        <taxon>Sphingosinicellaceae</taxon>
        <taxon>Polymorphobacter</taxon>
    </lineage>
</organism>
<dbReference type="EMBL" id="JACIIV010000003">
    <property type="protein sequence ID" value="MBB6226333.1"/>
    <property type="molecule type" value="Genomic_DNA"/>
</dbReference>
<evidence type="ECO:0000256" key="4">
    <source>
        <dbReference type="ARBA" id="ARBA00022692"/>
    </source>
</evidence>
<dbReference type="GO" id="GO:0005886">
    <property type="term" value="C:plasma membrane"/>
    <property type="evidence" value="ECO:0007669"/>
    <property type="project" value="UniProtKB-SubCell"/>
</dbReference>
<dbReference type="PANTHER" id="PTHR30065">
    <property type="entry name" value="FLAGELLAR BIOSYNTHETIC PROTEIN FLIR"/>
    <property type="match status" value="1"/>
</dbReference>
<gene>
    <name evidence="8" type="ORF">FHS79_000487</name>
</gene>
<feature type="transmembrane region" description="Helical" evidence="7">
    <location>
        <begin position="187"/>
        <end position="209"/>
    </location>
</feature>
<comment type="caution">
    <text evidence="8">The sequence shown here is derived from an EMBL/GenBank/DDBJ whole genome shotgun (WGS) entry which is preliminary data.</text>
</comment>
<evidence type="ECO:0000256" key="1">
    <source>
        <dbReference type="ARBA" id="ARBA00004651"/>
    </source>
</evidence>
<evidence type="ECO:0000313" key="8">
    <source>
        <dbReference type="EMBL" id="MBB6226333.1"/>
    </source>
</evidence>
<keyword evidence="4 7" id="KW-0812">Transmembrane</keyword>
<feature type="transmembrane region" description="Helical" evidence="7">
    <location>
        <begin position="90"/>
        <end position="112"/>
    </location>
</feature>
<feature type="transmembrane region" description="Helical" evidence="7">
    <location>
        <begin position="163"/>
        <end position="181"/>
    </location>
</feature>